<dbReference type="SUPFAM" id="SSF50692">
    <property type="entry name" value="ADC-like"/>
    <property type="match status" value="1"/>
</dbReference>
<protein>
    <submittedName>
        <fullName evidence="13">Molybdopterin oxidoreductase</fullName>
    </submittedName>
</protein>
<dbReference type="GO" id="GO:0046872">
    <property type="term" value="F:metal ion binding"/>
    <property type="evidence" value="ECO:0007669"/>
    <property type="project" value="UniProtKB-KW"/>
</dbReference>
<proteinExistence type="inferred from homology"/>
<evidence type="ECO:0000256" key="11">
    <source>
        <dbReference type="SAM" id="MobiDB-lite"/>
    </source>
</evidence>
<evidence type="ECO:0000313" key="14">
    <source>
        <dbReference type="Proteomes" id="UP000325307"/>
    </source>
</evidence>
<evidence type="ECO:0000256" key="1">
    <source>
        <dbReference type="ARBA" id="ARBA00001942"/>
    </source>
</evidence>
<evidence type="ECO:0000256" key="6">
    <source>
        <dbReference type="ARBA" id="ARBA00022723"/>
    </source>
</evidence>
<dbReference type="CDD" id="cd02791">
    <property type="entry name" value="MopB_CT_Nitrate-R-NapA-like"/>
    <property type="match status" value="1"/>
</dbReference>
<dbReference type="Pfam" id="PF00384">
    <property type="entry name" value="Molybdopterin"/>
    <property type="match status" value="1"/>
</dbReference>
<evidence type="ECO:0000256" key="4">
    <source>
        <dbReference type="ARBA" id="ARBA00022485"/>
    </source>
</evidence>
<evidence type="ECO:0000256" key="9">
    <source>
        <dbReference type="ARBA" id="ARBA00023014"/>
    </source>
</evidence>
<dbReference type="InterPro" id="IPR006656">
    <property type="entry name" value="Mopterin_OxRdtase"/>
</dbReference>
<dbReference type="Gene3D" id="2.40.40.20">
    <property type="match status" value="1"/>
</dbReference>
<comment type="caution">
    <text evidence="13">The sequence shown here is derived from an EMBL/GenBank/DDBJ whole genome shotgun (WGS) entry which is preliminary data.</text>
</comment>
<keyword evidence="7" id="KW-0560">Oxidoreductase</keyword>
<evidence type="ECO:0000313" key="13">
    <source>
        <dbReference type="EMBL" id="GER23966.1"/>
    </source>
</evidence>
<evidence type="ECO:0000256" key="2">
    <source>
        <dbReference type="ARBA" id="ARBA00001966"/>
    </source>
</evidence>
<dbReference type="Gene3D" id="2.20.25.90">
    <property type="entry name" value="ADC-like domains"/>
    <property type="match status" value="1"/>
</dbReference>
<comment type="cofactor">
    <cofactor evidence="2">
        <name>[4Fe-4S] cluster</name>
        <dbReference type="ChEBI" id="CHEBI:49883"/>
    </cofactor>
</comment>
<dbReference type="InterPro" id="IPR006963">
    <property type="entry name" value="Mopterin_OxRdtase_4Fe-4S_dom"/>
</dbReference>
<dbReference type="PANTHER" id="PTHR43105">
    <property type="entry name" value="RESPIRATORY NITRATE REDUCTASE"/>
    <property type="match status" value="1"/>
</dbReference>
<name>A0A5A7NTP4_9MICC</name>
<dbReference type="InterPro" id="IPR009010">
    <property type="entry name" value="Asp_de-COase-like_dom_sf"/>
</dbReference>
<gene>
    <name evidence="13" type="ORF">NCCP1664_24610</name>
</gene>
<sequence length="819" mass="88979">MKRTDRIAQPWGTRTPYPAGGQWPVRVDTHLEDGLDPGEVDRWVQTASILHSNGDALDIAVKDGRIAGVRGRAVDRVNRGRLGPKDLYGWQANSSPDRLTVPLIREGGKLVETDWDTAMDRVAGRTRELLAEQGASAIGFYTTGQLFAEEYYTLGILAHGGLGTNHVDGNTRLCTATAAAALKESFACDGQPGSYTDVDHADVIALYGHNMAETQTVLWARILDRLAGPNPPAIICVDPRATPVARAATVHLAPRPGTNVALMNGLLHEIIANDWVDHGYIEAHTVGFEDLVQQVKDYPPETVATICDVPADRIREAARLIGGAERLLSTVLQGFYQSNQATAAAVQVNNINIVRGMLGKPGCGILQMNGQPTAQNTREAGGDGDLPAFRNWSNDAHVQDLARVWNVDPMSIPHMSPPTHVMQMMRYAEEGSIRMLWVNGTNPAVSLPELGRVRSILSQERLFLVVQDIFLSETAQLADVVLPAATWGEKTGTFTNVDRTVHLSEKAVEPPGQARADLDIFLDYARRMDLKDKDGQPLVKWHDAESAFEAWKECTRGRPCDYTGLSYAKLRGGSGIQWPCNEDNPDGTERLYVDGKFWSAPDYCESYGRDLVTGAPMQAPEYKALNPEGRAIIRAAEYVPPHELPSEDFPFQLTTGRTLYQFHTRTKTGRALQLQAAAPEVWVEMSAADAGTYALAEGDLAEVTTPRGKVRAQVRVSGIRDGVLFLPFHYGYWDTPAGHEPDGAGRAANELTITDWDAASKQPLFKTAAARIRKVSGGEGPSKAPTNTASAPVSPIGWSTHGSPGSEADEDFSVTGGEA</sequence>
<feature type="region of interest" description="Disordered" evidence="11">
    <location>
        <begin position="776"/>
        <end position="819"/>
    </location>
</feature>
<dbReference type="SUPFAM" id="SSF53706">
    <property type="entry name" value="Formate dehydrogenase/DMSO reductase, domains 1-3"/>
    <property type="match status" value="1"/>
</dbReference>
<dbReference type="Pfam" id="PF01568">
    <property type="entry name" value="Molydop_binding"/>
    <property type="match status" value="1"/>
</dbReference>
<dbReference type="PROSITE" id="PS00490">
    <property type="entry name" value="MOLYBDOPTERIN_PROK_2"/>
    <property type="match status" value="1"/>
</dbReference>
<dbReference type="InterPro" id="IPR050123">
    <property type="entry name" value="Prok_molybdopt-oxidoreductase"/>
</dbReference>
<feature type="region of interest" description="Disordered" evidence="11">
    <location>
        <begin position="1"/>
        <end position="20"/>
    </location>
</feature>
<dbReference type="Proteomes" id="UP000325307">
    <property type="component" value="Unassembled WGS sequence"/>
</dbReference>
<keyword evidence="10" id="KW-0534">Nitrate assimilation</keyword>
<organism evidence="13 14">
    <name type="scientific">Zafaria cholistanensis</name>
    <dbReference type="NCBI Taxonomy" id="1682741"/>
    <lineage>
        <taxon>Bacteria</taxon>
        <taxon>Bacillati</taxon>
        <taxon>Actinomycetota</taxon>
        <taxon>Actinomycetes</taxon>
        <taxon>Micrococcales</taxon>
        <taxon>Micrococcaceae</taxon>
        <taxon>Zafaria</taxon>
    </lineage>
</organism>
<evidence type="ECO:0000256" key="5">
    <source>
        <dbReference type="ARBA" id="ARBA00022505"/>
    </source>
</evidence>
<dbReference type="InterPro" id="IPR041957">
    <property type="entry name" value="CT_Nitrate-R-NapA-like"/>
</dbReference>
<keyword evidence="8" id="KW-0408">Iron</keyword>
<accession>A0A5A7NTP4</accession>
<keyword evidence="9" id="KW-0411">Iron-sulfur</keyword>
<dbReference type="GO" id="GO:0042128">
    <property type="term" value="P:nitrate assimilation"/>
    <property type="evidence" value="ECO:0007669"/>
    <property type="project" value="UniProtKB-KW"/>
</dbReference>
<evidence type="ECO:0000259" key="12">
    <source>
        <dbReference type="PROSITE" id="PS51669"/>
    </source>
</evidence>
<dbReference type="RefSeq" id="WP_149957568.1">
    <property type="nucleotide sequence ID" value="NZ_BKDJ01000014.1"/>
</dbReference>
<keyword evidence="6" id="KW-0479">Metal-binding</keyword>
<evidence type="ECO:0000256" key="3">
    <source>
        <dbReference type="ARBA" id="ARBA00008747"/>
    </source>
</evidence>
<dbReference type="GO" id="GO:0051539">
    <property type="term" value="F:4 iron, 4 sulfur cluster binding"/>
    <property type="evidence" value="ECO:0007669"/>
    <property type="project" value="UniProtKB-KW"/>
</dbReference>
<dbReference type="PROSITE" id="PS51669">
    <property type="entry name" value="4FE4S_MOW_BIS_MGD"/>
    <property type="match status" value="1"/>
</dbReference>
<dbReference type="PANTHER" id="PTHR43105:SF10">
    <property type="entry name" value="NADH-QUINONE OXIDOREDUCTASE SUBUNIT G"/>
    <property type="match status" value="1"/>
</dbReference>
<comment type="cofactor">
    <cofactor evidence="1">
        <name>Mo-bis(molybdopterin guanine dinucleotide)</name>
        <dbReference type="ChEBI" id="CHEBI:60539"/>
    </cofactor>
</comment>
<dbReference type="Gene3D" id="3.40.50.740">
    <property type="match status" value="1"/>
</dbReference>
<dbReference type="Gene3D" id="3.40.228.10">
    <property type="entry name" value="Dimethylsulfoxide Reductase, domain 2"/>
    <property type="match status" value="1"/>
</dbReference>
<evidence type="ECO:0000256" key="7">
    <source>
        <dbReference type="ARBA" id="ARBA00023002"/>
    </source>
</evidence>
<dbReference type="InterPro" id="IPR006657">
    <property type="entry name" value="MoPterin_dinucl-bd_dom"/>
</dbReference>
<dbReference type="GO" id="GO:0016491">
    <property type="term" value="F:oxidoreductase activity"/>
    <property type="evidence" value="ECO:0007669"/>
    <property type="project" value="UniProtKB-KW"/>
</dbReference>
<evidence type="ECO:0000256" key="8">
    <source>
        <dbReference type="ARBA" id="ARBA00023004"/>
    </source>
</evidence>
<comment type="similarity">
    <text evidence="3">Belongs to the prokaryotic molybdopterin-containing oxidoreductase family. NasA/NapA/NarB subfamily.</text>
</comment>
<dbReference type="GO" id="GO:0043546">
    <property type="term" value="F:molybdopterin cofactor binding"/>
    <property type="evidence" value="ECO:0007669"/>
    <property type="project" value="InterPro"/>
</dbReference>
<reference evidence="13 14" key="1">
    <citation type="submission" date="2019-09" db="EMBL/GenBank/DDBJ databases">
        <title>Arthrobacter zafarii sp. nov., a moderately thermotolerant and halotolerant actinobacterium isolated from Cholistan desert soil of Pakistan.</title>
        <authorList>
            <person name="Amin A."/>
            <person name="Ahmed I."/>
            <person name="Khalid N."/>
            <person name="Schumann P."/>
            <person name="Busse H.J."/>
            <person name="Khan I.U."/>
            <person name="Li S."/>
            <person name="Li W.J."/>
        </authorList>
    </citation>
    <scope>NUCLEOTIDE SEQUENCE [LARGE SCALE GENOMIC DNA]</scope>
    <source>
        <strain evidence="13 14">NCCP-1664</strain>
    </source>
</reference>
<dbReference type="InterPro" id="IPR006655">
    <property type="entry name" value="Mopterin_OxRdtase_prok_CS"/>
</dbReference>
<keyword evidence="5" id="KW-0500">Molybdenum</keyword>
<evidence type="ECO:0000256" key="10">
    <source>
        <dbReference type="ARBA" id="ARBA00023063"/>
    </source>
</evidence>
<dbReference type="AlphaFoldDB" id="A0A5A7NTP4"/>
<feature type="domain" description="4Fe-4S Mo/W bis-MGD-type" evidence="12">
    <location>
        <begin position="41"/>
        <end position="97"/>
    </location>
</feature>
<dbReference type="OrthoDB" id="7376058at2"/>
<keyword evidence="4" id="KW-0004">4Fe-4S</keyword>
<keyword evidence="14" id="KW-1185">Reference proteome</keyword>
<dbReference type="CDD" id="cd02754">
    <property type="entry name" value="MopB_Nitrate-R-NapA-like"/>
    <property type="match status" value="1"/>
</dbReference>
<dbReference type="EMBL" id="BKDJ01000014">
    <property type="protein sequence ID" value="GER23966.1"/>
    <property type="molecule type" value="Genomic_DNA"/>
</dbReference>